<gene>
    <name evidence="2" type="ORF">Air01nite_40970</name>
</gene>
<name>A0ABQ4C5E2_9ACTN</name>
<feature type="region of interest" description="Disordered" evidence="1">
    <location>
        <begin position="98"/>
        <end position="161"/>
    </location>
</feature>
<accession>A0ABQ4C5E2</accession>
<dbReference type="Proteomes" id="UP000624325">
    <property type="component" value="Unassembled WGS sequence"/>
</dbReference>
<evidence type="ECO:0000313" key="2">
    <source>
        <dbReference type="EMBL" id="GIF58002.1"/>
    </source>
</evidence>
<organism evidence="2 3">
    <name type="scientific">Asanoa iriomotensis</name>
    <dbReference type="NCBI Taxonomy" id="234613"/>
    <lineage>
        <taxon>Bacteria</taxon>
        <taxon>Bacillati</taxon>
        <taxon>Actinomycetota</taxon>
        <taxon>Actinomycetes</taxon>
        <taxon>Micromonosporales</taxon>
        <taxon>Micromonosporaceae</taxon>
        <taxon>Asanoa</taxon>
    </lineage>
</organism>
<keyword evidence="3" id="KW-1185">Reference proteome</keyword>
<protein>
    <recommendedName>
        <fullName evidence="4">MarR family transcriptional regulator</fullName>
    </recommendedName>
</protein>
<evidence type="ECO:0000313" key="3">
    <source>
        <dbReference type="Proteomes" id="UP000624325"/>
    </source>
</evidence>
<reference evidence="2 3" key="1">
    <citation type="submission" date="2021-01" db="EMBL/GenBank/DDBJ databases">
        <title>Whole genome shotgun sequence of Asanoa iriomotensis NBRC 100142.</title>
        <authorList>
            <person name="Komaki H."/>
            <person name="Tamura T."/>
        </authorList>
    </citation>
    <scope>NUCLEOTIDE SEQUENCE [LARGE SCALE GENOMIC DNA]</scope>
    <source>
        <strain evidence="2 3">NBRC 100142</strain>
    </source>
</reference>
<sequence length="256" mass="27486">MTAPGPAQSYCDTQAVPEGVRIRCRRVPLEPGIVLTPHQWADLHTHLARGELPGFAVELPNSWVTKIAPPGQEDHALYLWRDEIVALAHELRTGRHPQLEDAVDRSTVDDTAGTPTSMRAGSPSVAAAATPTSSADDIITSTDQSPSIEADHAEESSPAGLDLSTSQVDLLTAMAAFRWARIVDGVVRVGSGRHSMRDLYALRTAKLVRASRDGRGLRDRKRFEITDRGATQARRLTQAGGTDGAAVGVLESGTDR</sequence>
<feature type="compositionally biased region" description="Basic and acidic residues" evidence="1">
    <location>
        <begin position="98"/>
        <end position="108"/>
    </location>
</feature>
<comment type="caution">
    <text evidence="2">The sequence shown here is derived from an EMBL/GenBank/DDBJ whole genome shotgun (WGS) entry which is preliminary data.</text>
</comment>
<feature type="compositionally biased region" description="Low complexity" evidence="1">
    <location>
        <begin position="120"/>
        <end position="135"/>
    </location>
</feature>
<evidence type="ECO:0008006" key="4">
    <source>
        <dbReference type="Google" id="ProtNLM"/>
    </source>
</evidence>
<dbReference type="EMBL" id="BONC01000028">
    <property type="protein sequence ID" value="GIF58002.1"/>
    <property type="molecule type" value="Genomic_DNA"/>
</dbReference>
<evidence type="ECO:0000256" key="1">
    <source>
        <dbReference type="SAM" id="MobiDB-lite"/>
    </source>
</evidence>
<proteinExistence type="predicted"/>